<dbReference type="GeneID" id="28840979"/>
<evidence type="ECO:0000259" key="2">
    <source>
        <dbReference type="Pfam" id="PF22893"/>
    </source>
</evidence>
<reference evidence="4" key="2">
    <citation type="journal article" date="2018" name="Nat. Commun.">
        <title>Extreme sensitivity to ultraviolet light in the fungal pathogen causing white-nose syndrome of bats.</title>
        <authorList>
            <person name="Palmer J.M."/>
            <person name="Drees K.P."/>
            <person name="Foster J.T."/>
            <person name="Lindner D.L."/>
        </authorList>
    </citation>
    <scope>NUCLEOTIDE SEQUENCE [LARGE SCALE GENOMIC DNA]</scope>
    <source>
        <strain evidence="4">UAMH 10579</strain>
    </source>
</reference>
<feature type="compositionally biased region" description="Polar residues" evidence="1">
    <location>
        <begin position="334"/>
        <end position="348"/>
    </location>
</feature>
<sequence length="541" mass="59864">MAQIGLTIGVAGGAAKLSISLFSIAAAIGTAGVEVRAFASNASSLAQVLTNLSDALVTKEPISPKAKTIADGLITLCQTILDDSSNLLKRLRPLVELTGSAQKRFILRIRWVFEKSKFATHLQSLEALKSTLSLLIGTVNYSDGVASNRPRDIQISLRLQLQNVASEEIQNSNRVHQNVSRLMQRESPLLTGNPLKESRESQPLKLRRIPDDSINGEEDESQSVDPGLDSLSLEPSEVEKSIIVHSKNVENEEEVEREFGIEELDIVTPYLEISLLQQRTIQFATLVLRAEEDRATADDINAPNDQGSSNSQDGTRLSNPPPPQSHMEHMNGTVIYNSGNPESLDQQQSVASSETASVAAENVPTTKAEVTNVAYGSLLFTDARGTRYTLPLSDCKTWEGMVNILREIYTSDDYWGYELKSEVEKRNKSGLKLGLQPFILLGGRDYAIILPRHWTSIVHSAYSVTMRFDDPRLNTVPDPRVEELQRFDDPRLNAVPDPRVEGLQKSDDPHIKALTRVKGLQGLVAKVRLWDKLVKKRRDAD</sequence>
<accession>A0A1B8GHE9</accession>
<dbReference type="STRING" id="342668.A0A1B8GHE9"/>
<organism evidence="3 4">
    <name type="scientific">Pseudogymnoascus verrucosus</name>
    <dbReference type="NCBI Taxonomy" id="342668"/>
    <lineage>
        <taxon>Eukaryota</taxon>
        <taxon>Fungi</taxon>
        <taxon>Dikarya</taxon>
        <taxon>Ascomycota</taxon>
        <taxon>Pezizomycotina</taxon>
        <taxon>Leotiomycetes</taxon>
        <taxon>Thelebolales</taxon>
        <taxon>Thelebolaceae</taxon>
        <taxon>Pseudogymnoascus</taxon>
    </lineage>
</organism>
<proteinExistence type="predicted"/>
<dbReference type="Proteomes" id="UP000091956">
    <property type="component" value="Unassembled WGS sequence"/>
</dbReference>
<dbReference type="OrthoDB" id="5426734at2759"/>
<feature type="region of interest" description="Disordered" evidence="1">
    <location>
        <begin position="297"/>
        <end position="353"/>
    </location>
</feature>
<feature type="domain" description="Ubiquitin-like" evidence="2">
    <location>
        <begin position="377"/>
        <end position="468"/>
    </location>
</feature>
<dbReference type="InterPro" id="IPR039327">
    <property type="entry name" value="CON7-like"/>
</dbReference>
<keyword evidence="4" id="KW-1185">Reference proteome</keyword>
<dbReference type="GO" id="GO:0006355">
    <property type="term" value="P:regulation of DNA-templated transcription"/>
    <property type="evidence" value="ECO:0007669"/>
    <property type="project" value="InterPro"/>
</dbReference>
<protein>
    <recommendedName>
        <fullName evidence="2">Ubiquitin-like domain-containing protein</fullName>
    </recommendedName>
</protein>
<dbReference type="RefSeq" id="XP_018128977.1">
    <property type="nucleotide sequence ID" value="XM_018277026.2"/>
</dbReference>
<name>A0A1B8GHE9_9PEZI</name>
<evidence type="ECO:0000313" key="4">
    <source>
        <dbReference type="Proteomes" id="UP000091956"/>
    </source>
</evidence>
<dbReference type="PANTHER" id="PTHR36167">
    <property type="entry name" value="C2H2 FINGER DOMAIN TRANSCRIPTION FACTOR (EUROFUNG)-RELATED"/>
    <property type="match status" value="1"/>
</dbReference>
<feature type="compositionally biased region" description="Polar residues" evidence="1">
    <location>
        <begin position="303"/>
        <end position="318"/>
    </location>
</feature>
<dbReference type="Pfam" id="PF22893">
    <property type="entry name" value="ULD_2"/>
    <property type="match status" value="1"/>
</dbReference>
<dbReference type="InterPro" id="IPR054464">
    <property type="entry name" value="ULD_fung"/>
</dbReference>
<dbReference type="EMBL" id="KV460237">
    <property type="protein sequence ID" value="OBT95244.1"/>
    <property type="molecule type" value="Genomic_DNA"/>
</dbReference>
<evidence type="ECO:0000313" key="3">
    <source>
        <dbReference type="EMBL" id="OBT95244.1"/>
    </source>
</evidence>
<evidence type="ECO:0000256" key="1">
    <source>
        <dbReference type="SAM" id="MobiDB-lite"/>
    </source>
</evidence>
<gene>
    <name evidence="3" type="ORF">VE01_07593</name>
</gene>
<dbReference type="PANTHER" id="PTHR36167:SF3">
    <property type="entry name" value="C2H2 FINGER DOMAIN TRANSCRIPTION FACTOR (EUROFUNG)-RELATED"/>
    <property type="match status" value="1"/>
</dbReference>
<feature type="region of interest" description="Disordered" evidence="1">
    <location>
        <begin position="186"/>
        <end position="235"/>
    </location>
</feature>
<reference evidence="3 4" key="1">
    <citation type="submission" date="2016-03" db="EMBL/GenBank/DDBJ databases">
        <title>Comparative genomics of Pseudogymnoascus destructans, the fungus causing white-nose syndrome of bats.</title>
        <authorList>
            <person name="Palmer J.M."/>
            <person name="Drees K.P."/>
            <person name="Foster J.T."/>
            <person name="Lindner D.L."/>
        </authorList>
    </citation>
    <scope>NUCLEOTIDE SEQUENCE [LARGE SCALE GENOMIC DNA]</scope>
    <source>
        <strain evidence="3 4">UAMH 10579</strain>
    </source>
</reference>
<dbReference type="AlphaFoldDB" id="A0A1B8GHE9"/>